<proteinExistence type="predicted"/>
<dbReference type="Proteomes" id="UP000593572">
    <property type="component" value="Unassembled WGS sequence"/>
</dbReference>
<dbReference type="EMBL" id="JABEZX010000008">
    <property type="protein sequence ID" value="MBA0562576.1"/>
    <property type="molecule type" value="Genomic_DNA"/>
</dbReference>
<organism evidence="1 2">
    <name type="scientific">Gossypium lobatum</name>
    <dbReference type="NCBI Taxonomy" id="34289"/>
    <lineage>
        <taxon>Eukaryota</taxon>
        <taxon>Viridiplantae</taxon>
        <taxon>Streptophyta</taxon>
        <taxon>Embryophyta</taxon>
        <taxon>Tracheophyta</taxon>
        <taxon>Spermatophyta</taxon>
        <taxon>Magnoliopsida</taxon>
        <taxon>eudicotyledons</taxon>
        <taxon>Gunneridae</taxon>
        <taxon>Pentapetalae</taxon>
        <taxon>rosids</taxon>
        <taxon>malvids</taxon>
        <taxon>Malvales</taxon>
        <taxon>Malvaceae</taxon>
        <taxon>Malvoideae</taxon>
        <taxon>Gossypium</taxon>
    </lineage>
</organism>
<dbReference type="AlphaFoldDB" id="A0A7J8MD67"/>
<name>A0A7J8MD67_9ROSI</name>
<evidence type="ECO:0000313" key="1">
    <source>
        <dbReference type="EMBL" id="MBA0562576.1"/>
    </source>
</evidence>
<accession>A0A7J8MD67</accession>
<protein>
    <submittedName>
        <fullName evidence="1">Uncharacterized protein</fullName>
    </submittedName>
</protein>
<sequence>MGSGLANARGVVQEENGDWIFGILDGLNLMQ</sequence>
<gene>
    <name evidence="1" type="ORF">Golob_007609</name>
</gene>
<reference evidence="1 2" key="1">
    <citation type="journal article" date="2019" name="Genome Biol. Evol.">
        <title>Insights into the evolution of the New World diploid cottons (Gossypium, subgenus Houzingenia) based on genome sequencing.</title>
        <authorList>
            <person name="Grover C.E."/>
            <person name="Arick M.A. 2nd"/>
            <person name="Thrash A."/>
            <person name="Conover J.L."/>
            <person name="Sanders W.S."/>
            <person name="Peterson D.G."/>
            <person name="Frelichowski J.E."/>
            <person name="Scheffler J.A."/>
            <person name="Scheffler B.E."/>
            <person name="Wendel J.F."/>
        </authorList>
    </citation>
    <scope>NUCLEOTIDE SEQUENCE [LARGE SCALE GENOMIC DNA]</scope>
    <source>
        <strain evidence="1">157</strain>
        <tissue evidence="1">Leaf</tissue>
    </source>
</reference>
<keyword evidence="2" id="KW-1185">Reference proteome</keyword>
<comment type="caution">
    <text evidence="1">The sequence shown here is derived from an EMBL/GenBank/DDBJ whole genome shotgun (WGS) entry which is preliminary data.</text>
</comment>
<evidence type="ECO:0000313" key="2">
    <source>
        <dbReference type="Proteomes" id="UP000593572"/>
    </source>
</evidence>